<evidence type="ECO:0000313" key="2">
    <source>
        <dbReference type="Proteomes" id="UP000000332"/>
    </source>
</evidence>
<dbReference type="HOGENOM" id="CLU_3305812_0_0_12"/>
<name>D8IBN4_BRAP9</name>
<dbReference type="InParanoid" id="D8IBN4"/>
<organism evidence="1 2">
    <name type="scientific">Brachyspira pilosicoli (strain ATCC BAA-1826 / 95/1000)</name>
    <dbReference type="NCBI Taxonomy" id="759914"/>
    <lineage>
        <taxon>Bacteria</taxon>
        <taxon>Pseudomonadati</taxon>
        <taxon>Spirochaetota</taxon>
        <taxon>Spirochaetia</taxon>
        <taxon>Brachyspirales</taxon>
        <taxon>Brachyspiraceae</taxon>
        <taxon>Brachyspira</taxon>
    </lineage>
</organism>
<keyword evidence="2" id="KW-1185">Reference proteome</keyword>
<proteinExistence type="predicted"/>
<reference evidence="1 2" key="1">
    <citation type="journal article" date="2010" name="PLoS ONE">
        <title>The complete genome sequence of the pathogenic intestinal spirochete Brachyspira pilosicoli and comparison with other Brachyspira genomes.</title>
        <authorList>
            <person name="Wanchanthuek P."/>
            <person name="Bellgard M.I."/>
            <person name="La T."/>
            <person name="Ryan K."/>
            <person name="Moolhuijzen P."/>
            <person name="Chapman B."/>
            <person name="Black M."/>
            <person name="Schibeci D."/>
            <person name="Hunter A."/>
            <person name="Barrero R."/>
            <person name="Phillips N.D."/>
            <person name="Hampson D.J."/>
        </authorList>
    </citation>
    <scope>NUCLEOTIDE SEQUENCE [LARGE SCALE GENOMIC DNA]</scope>
    <source>
        <strain evidence="2">ATCC BAA-1826 / 95/1000</strain>
    </source>
</reference>
<dbReference type="EMBL" id="CP002025">
    <property type="protein sequence ID" value="ADK30557.1"/>
    <property type="molecule type" value="Genomic_DNA"/>
</dbReference>
<protein>
    <submittedName>
        <fullName evidence="1">Uncharacterized protein</fullName>
    </submittedName>
</protein>
<sequence length="39" mass="4652">MYNFPFTFFITNIPPQSLKKLINIIPSSFRFIIIFICIL</sequence>
<dbReference type="Proteomes" id="UP000000332">
    <property type="component" value="Chromosome"/>
</dbReference>
<evidence type="ECO:0000313" key="1">
    <source>
        <dbReference type="EMBL" id="ADK30557.1"/>
    </source>
</evidence>
<dbReference type="STRING" id="759914.BP951000_0556"/>
<accession>D8IBN4</accession>
<gene>
    <name evidence="1" type="ordered locus">BP951000_0556</name>
</gene>
<dbReference type="KEGG" id="bpo:BP951000_0556"/>
<dbReference type="AlphaFoldDB" id="D8IBN4"/>